<gene>
    <name evidence="1" type="ORF">IAA62_04675</name>
</gene>
<dbReference type="Proteomes" id="UP000886861">
    <property type="component" value="Unassembled WGS sequence"/>
</dbReference>
<evidence type="ECO:0000313" key="2">
    <source>
        <dbReference type="Proteomes" id="UP000886861"/>
    </source>
</evidence>
<reference evidence="1" key="1">
    <citation type="submission" date="2020-10" db="EMBL/GenBank/DDBJ databases">
        <authorList>
            <person name="Gilroy R."/>
        </authorList>
    </citation>
    <scope>NUCLEOTIDE SEQUENCE</scope>
    <source>
        <strain evidence="1">CHK186-9395</strain>
    </source>
</reference>
<organism evidence="1 2">
    <name type="scientific">Candidatus Caccopulliclostridium gallistercoris</name>
    <dbReference type="NCBI Taxonomy" id="2840719"/>
    <lineage>
        <taxon>Bacteria</taxon>
        <taxon>Bacillati</taxon>
        <taxon>Bacillota</taxon>
        <taxon>Clostridia</taxon>
        <taxon>Candidatus Caccopulliclostridium</taxon>
    </lineage>
</organism>
<dbReference type="AlphaFoldDB" id="A0A9D1SZK2"/>
<sequence length="121" mass="14360">MDLLTEIKEARRQINLQSIVRVDYDSLGFKYYLTIKETPKFFLEALSQIAKEKNTRVYAYVKTEKKTYEFTPAKNKKEVYIVAGDKYYTMTEDYFLIENNTPASIKNAYNNTPSHWFDVEK</sequence>
<proteinExistence type="predicted"/>
<dbReference type="EMBL" id="DVOJ01000015">
    <property type="protein sequence ID" value="HIV01826.1"/>
    <property type="molecule type" value="Genomic_DNA"/>
</dbReference>
<protein>
    <submittedName>
        <fullName evidence="1">Uncharacterized protein</fullName>
    </submittedName>
</protein>
<name>A0A9D1SZK2_9FIRM</name>
<reference evidence="1" key="2">
    <citation type="journal article" date="2021" name="PeerJ">
        <title>Extensive microbial diversity within the chicken gut microbiome revealed by metagenomics and culture.</title>
        <authorList>
            <person name="Gilroy R."/>
            <person name="Ravi A."/>
            <person name="Getino M."/>
            <person name="Pursley I."/>
            <person name="Horton D.L."/>
            <person name="Alikhan N.F."/>
            <person name="Baker D."/>
            <person name="Gharbi K."/>
            <person name="Hall N."/>
            <person name="Watson M."/>
            <person name="Adriaenssens E.M."/>
            <person name="Foster-Nyarko E."/>
            <person name="Jarju S."/>
            <person name="Secka A."/>
            <person name="Antonio M."/>
            <person name="Oren A."/>
            <person name="Chaudhuri R.R."/>
            <person name="La Ragione R."/>
            <person name="Hildebrand F."/>
            <person name="Pallen M.J."/>
        </authorList>
    </citation>
    <scope>NUCLEOTIDE SEQUENCE</scope>
    <source>
        <strain evidence="1">CHK186-9395</strain>
    </source>
</reference>
<comment type="caution">
    <text evidence="1">The sequence shown here is derived from an EMBL/GenBank/DDBJ whole genome shotgun (WGS) entry which is preliminary data.</text>
</comment>
<accession>A0A9D1SZK2</accession>
<evidence type="ECO:0000313" key="1">
    <source>
        <dbReference type="EMBL" id="HIV01826.1"/>
    </source>
</evidence>